<organism evidence="1 2">
    <name type="scientific">Flavilitoribacter nigricans (strain ATCC 23147 / DSM 23189 / NBRC 102662 / NCIMB 1420 / SS-2)</name>
    <name type="common">Lewinella nigricans</name>
    <dbReference type="NCBI Taxonomy" id="1122177"/>
    <lineage>
        <taxon>Bacteria</taxon>
        <taxon>Pseudomonadati</taxon>
        <taxon>Bacteroidota</taxon>
        <taxon>Saprospiria</taxon>
        <taxon>Saprospirales</taxon>
        <taxon>Lewinellaceae</taxon>
        <taxon>Flavilitoribacter</taxon>
    </lineage>
</organism>
<comment type="caution">
    <text evidence="1">The sequence shown here is derived from an EMBL/GenBank/DDBJ whole genome shotgun (WGS) entry which is preliminary data.</text>
</comment>
<protein>
    <submittedName>
        <fullName evidence="1">Uncharacterized protein</fullName>
    </submittedName>
</protein>
<reference evidence="1 2" key="1">
    <citation type="submission" date="2017-10" db="EMBL/GenBank/DDBJ databases">
        <title>The draft genome sequence of Lewinella nigricans NBRC 102662.</title>
        <authorList>
            <person name="Wang K."/>
        </authorList>
    </citation>
    <scope>NUCLEOTIDE SEQUENCE [LARGE SCALE GENOMIC DNA]</scope>
    <source>
        <strain evidence="1 2">NBRC 102662</strain>
    </source>
</reference>
<sequence length="123" mass="12876">MLMASVSSNITGVLSGANQSMVKLTGGDIVSLAEYQELFDAAEEGEEPQIAGILTGSDEGMVQLADGRIISTAQYVREIQAAEEGKEPVAKKVLQGSYADNVQTASGLNSLAELYRVPDSPPS</sequence>
<gene>
    <name evidence="1" type="ORF">CRP01_40595</name>
</gene>
<name>A0A2D0MWV1_FLAN2</name>
<dbReference type="Proteomes" id="UP000223913">
    <property type="component" value="Unassembled WGS sequence"/>
</dbReference>
<dbReference type="AlphaFoldDB" id="A0A2D0MWV1"/>
<keyword evidence="2" id="KW-1185">Reference proteome</keyword>
<accession>A0A2D0MWV1</accession>
<evidence type="ECO:0000313" key="1">
    <source>
        <dbReference type="EMBL" id="PHN00762.1"/>
    </source>
</evidence>
<dbReference type="EMBL" id="PDUD01000076">
    <property type="protein sequence ID" value="PHN00762.1"/>
    <property type="molecule type" value="Genomic_DNA"/>
</dbReference>
<evidence type="ECO:0000313" key="2">
    <source>
        <dbReference type="Proteomes" id="UP000223913"/>
    </source>
</evidence>
<proteinExistence type="predicted"/>